<evidence type="ECO:0000313" key="2">
    <source>
        <dbReference type="Proteomes" id="UP000623467"/>
    </source>
</evidence>
<dbReference type="EMBL" id="JACAZH010000001">
    <property type="protein sequence ID" value="KAF7377284.1"/>
    <property type="molecule type" value="Genomic_DNA"/>
</dbReference>
<sequence>MKFFEIQNPGIRDRLRYNILPSDAEKSAIQLSIEYAQSRLAEIASETSEEQQSRAALQEYISDCSSLLAPIRQLSIEILQLILADPDIHDTKWIGTYRVARATPILWSSFQVSLRRPQWSDLQLIRTRLELSKKAPLTISFNAGYMYPEDESPELRLHTQAVKEIMAEFLLEAERWACLVLPFEYDVMALLSPAQGRLLRLEALGFGRYVGRQERIEIFNDAPKLRSLALGDVKILHNLPLDSLPWGQLSHLSTPFLSKPFAEVILERSPQLHALVLYAAHSAYLDTPDPDPPRRSPELRTVVLNGLQSKHLSCLDVLGSMDTPALKEIYLSECWAWNPLSIPALLQRSGCSLETLVLEQSRVRPPELLALFPAVASLGTLALVDNAPNAVTNIMVQALTPGAQDVLMLPSLHTLVLRGTYFCSTDKLLDLLESRMRFRRPLINIDIALSDRELRTPDLDRLAAFVGRGAEATYSSSVISIHAGDPGRNVGYLHPEVLDVSRNVVYNADE</sequence>
<dbReference type="OrthoDB" id="3365698at2759"/>
<name>A0A8H6ZH71_9AGAR</name>
<gene>
    <name evidence="1" type="ORF">MSAN_00148700</name>
</gene>
<evidence type="ECO:0000313" key="1">
    <source>
        <dbReference type="EMBL" id="KAF7377284.1"/>
    </source>
</evidence>
<protein>
    <submittedName>
        <fullName evidence="1">F-box domain-containing protein</fullName>
    </submittedName>
</protein>
<reference evidence="1" key="1">
    <citation type="submission" date="2020-05" db="EMBL/GenBank/DDBJ databases">
        <title>Mycena genomes resolve the evolution of fungal bioluminescence.</title>
        <authorList>
            <person name="Tsai I.J."/>
        </authorList>
    </citation>
    <scope>NUCLEOTIDE SEQUENCE</scope>
    <source>
        <strain evidence="1">160909Yilan</strain>
    </source>
</reference>
<dbReference type="Proteomes" id="UP000623467">
    <property type="component" value="Unassembled WGS sequence"/>
</dbReference>
<comment type="caution">
    <text evidence="1">The sequence shown here is derived from an EMBL/GenBank/DDBJ whole genome shotgun (WGS) entry which is preliminary data.</text>
</comment>
<keyword evidence="2" id="KW-1185">Reference proteome</keyword>
<dbReference type="AlphaFoldDB" id="A0A8H6ZH71"/>
<dbReference type="SUPFAM" id="SSF52047">
    <property type="entry name" value="RNI-like"/>
    <property type="match status" value="1"/>
</dbReference>
<dbReference type="InterPro" id="IPR032675">
    <property type="entry name" value="LRR_dom_sf"/>
</dbReference>
<proteinExistence type="predicted"/>
<organism evidence="1 2">
    <name type="scientific">Mycena sanguinolenta</name>
    <dbReference type="NCBI Taxonomy" id="230812"/>
    <lineage>
        <taxon>Eukaryota</taxon>
        <taxon>Fungi</taxon>
        <taxon>Dikarya</taxon>
        <taxon>Basidiomycota</taxon>
        <taxon>Agaricomycotina</taxon>
        <taxon>Agaricomycetes</taxon>
        <taxon>Agaricomycetidae</taxon>
        <taxon>Agaricales</taxon>
        <taxon>Marasmiineae</taxon>
        <taxon>Mycenaceae</taxon>
        <taxon>Mycena</taxon>
    </lineage>
</organism>
<dbReference type="Gene3D" id="3.80.10.10">
    <property type="entry name" value="Ribonuclease Inhibitor"/>
    <property type="match status" value="1"/>
</dbReference>
<accession>A0A8H6ZH71</accession>